<dbReference type="Pfam" id="PF13229">
    <property type="entry name" value="Beta_helix"/>
    <property type="match status" value="1"/>
</dbReference>
<sequence>MTLSQTKPEDINKINITAPSARSYYAELLNMHRAEKLGLLTKNWRLVNVFANGRSSVYLVSDQWSKDLLAKAGWPDDANILVLGAVADISSEDTEMIWKSYTHGEGFYEAPSVLLKIIRYADNETFKKSIGVLLDLDKFYKWNALRALAGNTRQSDENITMLFNTATGMFEIVPADISIASLENNNDEASLLTKRILSIDAFKEERNKVLREYIENKANLKDDVAFYDRIDAESRSDFFRDFSKEDNNFVFWYKIKTTRKRLIENFDRVKTVLENKYSFLDANADATKLKFGNGFERFPETWGTIDEFLATNYQFLKQDDRTIILPPGSHAFRKTVIIPVGVDVIIKPGATLFMDKGVSIISYSPVVAEGIANQPIRVVRSSQGGAWGTFAVINTKRNKSIINHVRFEGGSGAEMNGAIFTGMVAFHNADVDIENSSFNNAGDDDGLNVKYGTALIKNSYFSGNYSDGIDIDFAGNNTRIVGNRFIDNGYGGGGDGIDLSWSKIVVENNTVHKCTDKGVSVGENSKPIIKNNKIEQCDIGIAVKDSSVAQITNNSINQVRIGVAAYQKKDVFAGGNANLKDNTITNTIINYEKDDLSSINIQ</sequence>
<reference evidence="2 3" key="1">
    <citation type="journal article" date="2016" name="Nat. Commun.">
        <title>Thousands of microbial genomes shed light on interconnected biogeochemical processes in an aquifer system.</title>
        <authorList>
            <person name="Anantharaman K."/>
            <person name="Brown C.T."/>
            <person name="Hug L.A."/>
            <person name="Sharon I."/>
            <person name="Castelle C.J."/>
            <person name="Probst A.J."/>
            <person name="Thomas B.C."/>
            <person name="Singh A."/>
            <person name="Wilkins M.J."/>
            <person name="Karaoz U."/>
            <person name="Brodie E.L."/>
            <person name="Williams K.H."/>
            <person name="Hubbard S.S."/>
            <person name="Banfield J.F."/>
        </authorList>
    </citation>
    <scope>NUCLEOTIDE SEQUENCE [LARGE SCALE GENOMIC DNA]</scope>
</reference>
<dbReference type="EMBL" id="MHJL01000003">
    <property type="protein sequence ID" value="OGY68254.1"/>
    <property type="molecule type" value="Genomic_DNA"/>
</dbReference>
<dbReference type="SUPFAM" id="SSF51126">
    <property type="entry name" value="Pectin lyase-like"/>
    <property type="match status" value="1"/>
</dbReference>
<gene>
    <name evidence="2" type="ORF">A3I24_03600</name>
</gene>
<dbReference type="Pfam" id="PF08757">
    <property type="entry name" value="CotH"/>
    <property type="match status" value="1"/>
</dbReference>
<dbReference type="STRING" id="1798409.A3I24_03600"/>
<dbReference type="InterPro" id="IPR006626">
    <property type="entry name" value="PbH1"/>
</dbReference>
<evidence type="ECO:0000313" key="3">
    <source>
        <dbReference type="Proteomes" id="UP000177690"/>
    </source>
</evidence>
<organism evidence="2 3">
    <name type="scientific">Candidatus Harrisonbacteria bacterium RIFCSPLOWO2_02_FULL_41_13b</name>
    <dbReference type="NCBI Taxonomy" id="1798409"/>
    <lineage>
        <taxon>Bacteria</taxon>
        <taxon>Candidatus Harrisoniibacteriota</taxon>
    </lineage>
</organism>
<proteinExistence type="predicted"/>
<feature type="domain" description="Right handed beta helix" evidence="1">
    <location>
        <begin position="493"/>
        <end position="587"/>
    </location>
</feature>
<dbReference type="Proteomes" id="UP000177690">
    <property type="component" value="Unassembled WGS sequence"/>
</dbReference>
<dbReference type="InterPro" id="IPR012334">
    <property type="entry name" value="Pectin_lyas_fold"/>
</dbReference>
<evidence type="ECO:0000313" key="2">
    <source>
        <dbReference type="EMBL" id="OGY68254.1"/>
    </source>
</evidence>
<dbReference type="InterPro" id="IPR011050">
    <property type="entry name" value="Pectin_lyase_fold/virulence"/>
</dbReference>
<name>A0A1G1ZUM1_9BACT</name>
<comment type="caution">
    <text evidence="2">The sequence shown here is derived from an EMBL/GenBank/DDBJ whole genome shotgun (WGS) entry which is preliminary data.</text>
</comment>
<evidence type="ECO:0000259" key="1">
    <source>
        <dbReference type="Pfam" id="PF13229"/>
    </source>
</evidence>
<dbReference type="AlphaFoldDB" id="A0A1G1ZUM1"/>
<dbReference type="InterPro" id="IPR039448">
    <property type="entry name" value="Beta_helix"/>
</dbReference>
<protein>
    <recommendedName>
        <fullName evidence="1">Right handed beta helix domain-containing protein</fullName>
    </recommendedName>
</protein>
<dbReference type="InterPro" id="IPR014867">
    <property type="entry name" value="Spore_coat_CotH_CotH2/3/7"/>
</dbReference>
<dbReference type="SMART" id="SM00710">
    <property type="entry name" value="PbH1"/>
    <property type="match status" value="6"/>
</dbReference>
<dbReference type="Gene3D" id="2.160.20.10">
    <property type="entry name" value="Single-stranded right-handed beta-helix, Pectin lyase-like"/>
    <property type="match status" value="1"/>
</dbReference>
<accession>A0A1G1ZUM1</accession>